<protein>
    <submittedName>
        <fullName evidence="2">HNH endonuclease</fullName>
    </submittedName>
</protein>
<keyword evidence="2" id="KW-0378">Hydrolase</keyword>
<proteinExistence type="predicted"/>
<reference evidence="2 3" key="1">
    <citation type="submission" date="2023-04" db="EMBL/GenBank/DDBJ databases">
        <title>Spirochaete genome identified in red abalone sample constitutes a novel genus.</title>
        <authorList>
            <person name="Sharma S.P."/>
            <person name="Purcell C.M."/>
            <person name="Hyde J.R."/>
            <person name="Severin A.J."/>
        </authorList>
    </citation>
    <scope>NUCLEOTIDE SEQUENCE [LARGE SCALE GENOMIC DNA]</scope>
    <source>
        <strain evidence="2 3">SP-2023</strain>
    </source>
</reference>
<dbReference type="Proteomes" id="UP001228690">
    <property type="component" value="Chromosome"/>
</dbReference>
<dbReference type="RefSeq" id="WP_326926806.1">
    <property type="nucleotide sequence ID" value="NZ_CP123443.1"/>
</dbReference>
<sequence>MLAINLYCKIPFGRLHKENPDIIRLAGLLGRTPSALSWKLVNFASLDPSLEARGIKGAKNTSKLDKIVWEEFYNNWNSLAFESEMILYKRNQQDVSGKEYSLKEGKEKERIIKTRVNQSFFRSTLLASYNNRCCITGISNTEFLIASHIVPWSVDDKNRLNPRNGILVNALHDKAFEYGYITITTDYKVLVCKELLLSKESANDKYFKDIHNQDLILPSRFLPDSEFLKYHNQERFKQ</sequence>
<evidence type="ECO:0000259" key="1">
    <source>
        <dbReference type="Pfam" id="PF13391"/>
    </source>
</evidence>
<keyword evidence="3" id="KW-1185">Reference proteome</keyword>
<keyword evidence="2" id="KW-0255">Endonuclease</keyword>
<dbReference type="EMBL" id="CP123443">
    <property type="protein sequence ID" value="WGK68620.1"/>
    <property type="molecule type" value="Genomic_DNA"/>
</dbReference>
<dbReference type="GO" id="GO:0004519">
    <property type="term" value="F:endonuclease activity"/>
    <property type="evidence" value="ECO:0007669"/>
    <property type="project" value="UniProtKB-KW"/>
</dbReference>
<evidence type="ECO:0000313" key="3">
    <source>
        <dbReference type="Proteomes" id="UP001228690"/>
    </source>
</evidence>
<feature type="domain" description="HNH nuclease" evidence="1">
    <location>
        <begin position="133"/>
        <end position="183"/>
    </location>
</feature>
<evidence type="ECO:0000313" key="2">
    <source>
        <dbReference type="EMBL" id="WGK68620.1"/>
    </source>
</evidence>
<dbReference type="Pfam" id="PF13391">
    <property type="entry name" value="HNH_2"/>
    <property type="match status" value="1"/>
</dbReference>
<name>A0ABY8MGF6_9SPIO</name>
<accession>A0ABY8MGF6</accession>
<gene>
    <name evidence="2" type="ORF">P0082_09030</name>
</gene>
<organism evidence="2 3">
    <name type="scientific">Candidatus Haliotispira prima</name>
    <dbReference type="NCBI Taxonomy" id="3034016"/>
    <lineage>
        <taxon>Bacteria</taxon>
        <taxon>Pseudomonadati</taxon>
        <taxon>Spirochaetota</taxon>
        <taxon>Spirochaetia</taxon>
        <taxon>Spirochaetales</taxon>
        <taxon>Spirochaetaceae</taxon>
        <taxon>Candidatus Haliotispira</taxon>
    </lineage>
</organism>
<dbReference type="InterPro" id="IPR003615">
    <property type="entry name" value="HNH_nuc"/>
</dbReference>
<keyword evidence="2" id="KW-0540">Nuclease</keyword>